<dbReference type="EMBL" id="JAUSWL010000012">
    <property type="protein sequence ID" value="MDQ0546096.1"/>
    <property type="molecule type" value="Genomic_DNA"/>
</dbReference>
<reference evidence="1" key="1">
    <citation type="submission" date="2023-07" db="EMBL/GenBank/DDBJ databases">
        <title>Genomic Encyclopedia of Type Strains, Phase IV (KMG-IV): sequencing the most valuable type-strain genomes for metagenomic binning, comparative biology and taxonomic classification.</title>
        <authorList>
            <person name="Goeker M."/>
        </authorList>
    </citation>
    <scope>NUCLEOTIDE SEQUENCE</scope>
    <source>
        <strain evidence="1">DSM 19569</strain>
    </source>
</reference>
<accession>A0AAJ1TWJ8</accession>
<name>A0AAJ1TWJ8_9HYPH</name>
<comment type="caution">
    <text evidence="1">The sequence shown here is derived from an EMBL/GenBank/DDBJ whole genome shotgun (WGS) entry which is preliminary data.</text>
</comment>
<sequence length="413" mass="45378">MMFRWAMPGCFRDYRDLPWTGNGDRDHAVASILAEAMSVAGTEQRISVSLRKEWYVRRSGIVGRGYTYQHVRGALESLHAAGWIHVLKGVAMEGGSGIQTTFWPTQKLVDLIGVEVALVYGLRDPIVMRGSDGQMMPVPDTRELERRRRHIERLNEAMRGIVVSLDAPDVAWTQNAPMMIDGRVYDPRRDQAHAVYNMTTRAGGRLYGLPYQTLSNRQKGRRAQLRIDGAPVEEPDFSGCHPRLLYHLSGLDFDGDLYAVAHPTFGRTEAKLATQILINASGERSGLLAFCYRLATQAAGAQFETTQIRMTQAEVDAIAKGHMAGAKALFEALKAKHAPIGKSLFTGAGIRLQWEESMIMTAAAMACLDKGVATLPMHDSSITKAGSDASLMRGAMHDAYLQRAGKAPLIGGH</sequence>
<organism evidence="1 2">
    <name type="scientific">Methylobacterium brachiatum</name>
    <dbReference type="NCBI Taxonomy" id="269660"/>
    <lineage>
        <taxon>Bacteria</taxon>
        <taxon>Pseudomonadati</taxon>
        <taxon>Pseudomonadota</taxon>
        <taxon>Alphaproteobacteria</taxon>
        <taxon>Hyphomicrobiales</taxon>
        <taxon>Methylobacteriaceae</taxon>
        <taxon>Methylobacterium</taxon>
    </lineage>
</organism>
<gene>
    <name evidence="1" type="ORF">QO001_005045</name>
</gene>
<dbReference type="Proteomes" id="UP001223420">
    <property type="component" value="Unassembled WGS sequence"/>
</dbReference>
<evidence type="ECO:0000313" key="2">
    <source>
        <dbReference type="Proteomes" id="UP001223420"/>
    </source>
</evidence>
<dbReference type="AlphaFoldDB" id="A0AAJ1TWJ8"/>
<evidence type="ECO:0000313" key="1">
    <source>
        <dbReference type="EMBL" id="MDQ0546096.1"/>
    </source>
</evidence>
<protein>
    <submittedName>
        <fullName evidence="1">Uncharacterized protein</fullName>
    </submittedName>
</protein>
<proteinExistence type="predicted"/>